<evidence type="ECO:0000313" key="3">
    <source>
        <dbReference type="Proteomes" id="UP000799441"/>
    </source>
</evidence>
<keyword evidence="3" id="KW-1185">Reference proteome</keyword>
<feature type="region of interest" description="Disordered" evidence="1">
    <location>
        <begin position="765"/>
        <end position="808"/>
    </location>
</feature>
<protein>
    <submittedName>
        <fullName evidence="2">Uncharacterized protein</fullName>
    </submittedName>
</protein>
<accession>A0A9P4UMX8</accession>
<reference evidence="2" key="1">
    <citation type="journal article" date="2020" name="Stud. Mycol.">
        <title>101 Dothideomycetes genomes: a test case for predicting lifestyles and emergence of pathogens.</title>
        <authorList>
            <person name="Haridas S."/>
            <person name="Albert R."/>
            <person name="Binder M."/>
            <person name="Bloem J."/>
            <person name="Labutti K."/>
            <person name="Salamov A."/>
            <person name="Andreopoulos B."/>
            <person name="Baker S."/>
            <person name="Barry K."/>
            <person name="Bills G."/>
            <person name="Bluhm B."/>
            <person name="Cannon C."/>
            <person name="Castanera R."/>
            <person name="Culley D."/>
            <person name="Daum C."/>
            <person name="Ezra D."/>
            <person name="Gonzalez J."/>
            <person name="Henrissat B."/>
            <person name="Kuo A."/>
            <person name="Liang C."/>
            <person name="Lipzen A."/>
            <person name="Lutzoni F."/>
            <person name="Magnuson J."/>
            <person name="Mondo S."/>
            <person name="Nolan M."/>
            <person name="Ohm R."/>
            <person name="Pangilinan J."/>
            <person name="Park H.-J."/>
            <person name="Ramirez L."/>
            <person name="Alfaro M."/>
            <person name="Sun H."/>
            <person name="Tritt A."/>
            <person name="Yoshinaga Y."/>
            <person name="Zwiers L.-H."/>
            <person name="Turgeon B."/>
            <person name="Goodwin S."/>
            <person name="Spatafora J."/>
            <person name="Crous P."/>
            <person name="Grigoriev I."/>
        </authorList>
    </citation>
    <scope>NUCLEOTIDE SEQUENCE</scope>
    <source>
        <strain evidence="2">CBS 116435</strain>
    </source>
</reference>
<comment type="caution">
    <text evidence="2">The sequence shown here is derived from an EMBL/GenBank/DDBJ whole genome shotgun (WGS) entry which is preliminary data.</text>
</comment>
<evidence type="ECO:0000313" key="2">
    <source>
        <dbReference type="EMBL" id="KAF2721752.1"/>
    </source>
</evidence>
<sequence>MAPLTTSRDPTMTNSSVNTRYYSYRLGPIRAKYFLKPIRSSHHPGGESPKSFKVASFREEDSYRYHWSYTQRLVLSRLGFAIPPKVLLSFGPAHQRIAESSAIFQLLGANARKKISRRDLGKAIEALVSISSTEIQEVLQELFDFNRWGDDFKPTGYTLVRRLIYIRRNDRDFAAFEWRREGARRSDIRLTPRNEVFRPSKDILLDFELLETYARLHGFDFTTGLRVPRLANLEAAARAKAVQDFGPVNDHPKDKYLQEQRSHWKSLDTRIREGARADWNIDFPRHAHELEKAFPLETAHITKQFGVHRIVVEELQLDWSIFRVFTPSGNKDRETDDIETIKRVEAIALHPNGLLKSLAEADNITDLERFIRVGCDYTRILSNEDFFTVSDARNEKRWDIVNRATGLAYRDIITKQETVSTMGGAKPTPYKDVRGNPFFKDFDCANPHKTISSRLSSENSKQICLADLANQDTTQYLYRAIHERFDGKILPPQHCQLEDCDVAVMMYLCHEKRAFNARFLHDNWSTTFNTTGFPHPSRRQMGRPAIIRSRTENDWRYVCVSMTYTLFGGGEFDALPQGLKEFDSANVSYYPWQRPNTKGFIGSYKNNKDEIVLVVDLDMPYRENLVQWPIQVDQARWSDEIGDYLSNAENSILTSVRLVSMAETGYRRPLPKAWDGGSSTQRKAREDIDYFGGTDPTPFPLESYEGVSMTREQCRVPTGDEVQMARQKLIETEELTAVHFSASEAARKIPPQASKWVAARLPVMSDTTEDAPPPPPPTSKWAAPQAPAMSSATGNALPPPPPPRLSDEVISLLTPTKMPAGSHHSSSPQEAEKDDMIRIQRCQAFMTNSIRQNQVAITQLDRSGAILYAVQLYLKKSKLNVDKDIMAAIDTQLKSDFATRMALTEAGLSNLSETIAILSEDVPLARVPLPKPLDDAALFKALGRPLVTTGHLHRYISDMVDLPEKLGYTIEKAPFPPHDNQWTEKNSDAMDKIRKIFDTAHEAPGEDESSSAPGGANVGQSSTEKEKRTKKPSDAGEGHPKKPRRGIFG</sequence>
<gene>
    <name evidence="2" type="ORF">K431DRAFT_312371</name>
</gene>
<organism evidence="2 3">
    <name type="scientific">Polychaeton citri CBS 116435</name>
    <dbReference type="NCBI Taxonomy" id="1314669"/>
    <lineage>
        <taxon>Eukaryota</taxon>
        <taxon>Fungi</taxon>
        <taxon>Dikarya</taxon>
        <taxon>Ascomycota</taxon>
        <taxon>Pezizomycotina</taxon>
        <taxon>Dothideomycetes</taxon>
        <taxon>Dothideomycetidae</taxon>
        <taxon>Capnodiales</taxon>
        <taxon>Capnodiaceae</taxon>
        <taxon>Polychaeton</taxon>
    </lineage>
</organism>
<name>A0A9P4UMX8_9PEZI</name>
<feature type="compositionally biased region" description="Basic and acidic residues" evidence="1">
    <location>
        <begin position="1023"/>
        <end position="1040"/>
    </location>
</feature>
<dbReference type="Proteomes" id="UP000799441">
    <property type="component" value="Unassembled WGS sequence"/>
</dbReference>
<evidence type="ECO:0000256" key="1">
    <source>
        <dbReference type="SAM" id="MobiDB-lite"/>
    </source>
</evidence>
<feature type="region of interest" description="Disordered" evidence="1">
    <location>
        <begin position="996"/>
        <end position="1049"/>
    </location>
</feature>
<dbReference type="AlphaFoldDB" id="A0A9P4UMX8"/>
<dbReference type="EMBL" id="MU003788">
    <property type="protein sequence ID" value="KAF2721752.1"/>
    <property type="molecule type" value="Genomic_DNA"/>
</dbReference>
<proteinExistence type="predicted"/>